<accession>A0A381TJN1</accession>
<dbReference type="EMBL" id="UINC01004670">
    <property type="protein sequence ID" value="SVA16029.1"/>
    <property type="molecule type" value="Genomic_DNA"/>
</dbReference>
<evidence type="ECO:0000313" key="1">
    <source>
        <dbReference type="EMBL" id="SVA16029.1"/>
    </source>
</evidence>
<proteinExistence type="predicted"/>
<reference evidence="1" key="1">
    <citation type="submission" date="2018-05" db="EMBL/GenBank/DDBJ databases">
        <authorList>
            <person name="Lanie J.A."/>
            <person name="Ng W.-L."/>
            <person name="Kazmierczak K.M."/>
            <person name="Andrzejewski T.M."/>
            <person name="Davidsen T.M."/>
            <person name="Wayne K.J."/>
            <person name="Tettelin H."/>
            <person name="Glass J.I."/>
            <person name="Rusch D."/>
            <person name="Podicherti R."/>
            <person name="Tsui H.-C.T."/>
            <person name="Winkler M.E."/>
        </authorList>
    </citation>
    <scope>NUCLEOTIDE SEQUENCE</scope>
</reference>
<sequence length="25" mass="2881">MYKKQAFSFNVNQGSLLYVGGHHRV</sequence>
<gene>
    <name evidence="1" type="ORF">METZ01_LOCUS68883</name>
</gene>
<protein>
    <submittedName>
        <fullName evidence="1">Uncharacterized protein</fullName>
    </submittedName>
</protein>
<dbReference type="AlphaFoldDB" id="A0A381TJN1"/>
<name>A0A381TJN1_9ZZZZ</name>
<organism evidence="1">
    <name type="scientific">marine metagenome</name>
    <dbReference type="NCBI Taxonomy" id="408172"/>
    <lineage>
        <taxon>unclassified sequences</taxon>
        <taxon>metagenomes</taxon>
        <taxon>ecological metagenomes</taxon>
    </lineage>
</organism>